<sequence length="55" mass="5545">MRTRIRVLGPSNPSSAPPERCAVTPFGLLLGVFRCVHGRGGGTAGGAEGAISGRP</sequence>
<accession>A0ABW1FN16</accession>
<evidence type="ECO:0000313" key="1">
    <source>
        <dbReference type="EMBL" id="MFC5894898.1"/>
    </source>
</evidence>
<proteinExistence type="predicted"/>
<name>A0ABW1FN16_9ACTN</name>
<gene>
    <name evidence="1" type="ORF">ACFP3M_19035</name>
</gene>
<dbReference type="Proteomes" id="UP001596241">
    <property type="component" value="Unassembled WGS sequence"/>
</dbReference>
<comment type="caution">
    <text evidence="1">The sequence shown here is derived from an EMBL/GenBank/DDBJ whole genome shotgun (WGS) entry which is preliminary data.</text>
</comment>
<protein>
    <submittedName>
        <fullName evidence="1">Uncharacterized protein</fullName>
    </submittedName>
</protein>
<organism evidence="1 2">
    <name type="scientific">Streptomyces ramulosus</name>
    <dbReference type="NCBI Taxonomy" id="47762"/>
    <lineage>
        <taxon>Bacteria</taxon>
        <taxon>Bacillati</taxon>
        <taxon>Actinomycetota</taxon>
        <taxon>Actinomycetes</taxon>
        <taxon>Kitasatosporales</taxon>
        <taxon>Streptomycetaceae</taxon>
        <taxon>Streptomyces</taxon>
    </lineage>
</organism>
<keyword evidence="2" id="KW-1185">Reference proteome</keyword>
<dbReference type="RefSeq" id="WP_345084438.1">
    <property type="nucleotide sequence ID" value="NZ_BAAAWG010000007.1"/>
</dbReference>
<reference evidence="2" key="1">
    <citation type="journal article" date="2019" name="Int. J. Syst. Evol. Microbiol.">
        <title>The Global Catalogue of Microorganisms (GCM) 10K type strain sequencing project: providing services to taxonomists for standard genome sequencing and annotation.</title>
        <authorList>
            <consortium name="The Broad Institute Genomics Platform"/>
            <consortium name="The Broad Institute Genome Sequencing Center for Infectious Disease"/>
            <person name="Wu L."/>
            <person name="Ma J."/>
        </authorList>
    </citation>
    <scope>NUCLEOTIDE SEQUENCE [LARGE SCALE GENOMIC DNA]</scope>
    <source>
        <strain evidence="2">CGMCC 1.15809</strain>
    </source>
</reference>
<dbReference type="EMBL" id="JBHSPW010000008">
    <property type="protein sequence ID" value="MFC5894898.1"/>
    <property type="molecule type" value="Genomic_DNA"/>
</dbReference>
<evidence type="ECO:0000313" key="2">
    <source>
        <dbReference type="Proteomes" id="UP001596241"/>
    </source>
</evidence>